<feature type="transmembrane region" description="Helical" evidence="1">
    <location>
        <begin position="60"/>
        <end position="82"/>
    </location>
</feature>
<dbReference type="AlphaFoldDB" id="A0ABD1ML24"/>
<evidence type="ECO:0000313" key="3">
    <source>
        <dbReference type="Proteomes" id="UP001603857"/>
    </source>
</evidence>
<reference evidence="2 3" key="1">
    <citation type="submission" date="2024-08" db="EMBL/GenBank/DDBJ databases">
        <title>Insights into the chromosomal genome structure of Flemingia macrophylla.</title>
        <authorList>
            <person name="Ding Y."/>
            <person name="Zhao Y."/>
            <person name="Bi W."/>
            <person name="Wu M."/>
            <person name="Zhao G."/>
            <person name="Gong Y."/>
            <person name="Li W."/>
            <person name="Zhang P."/>
        </authorList>
    </citation>
    <scope>NUCLEOTIDE SEQUENCE [LARGE SCALE GENOMIC DNA]</scope>
    <source>
        <strain evidence="2">DYQJB</strain>
        <tissue evidence="2">Leaf</tissue>
    </source>
</reference>
<organism evidence="2 3">
    <name type="scientific">Flemingia macrophylla</name>
    <dbReference type="NCBI Taxonomy" id="520843"/>
    <lineage>
        <taxon>Eukaryota</taxon>
        <taxon>Viridiplantae</taxon>
        <taxon>Streptophyta</taxon>
        <taxon>Embryophyta</taxon>
        <taxon>Tracheophyta</taxon>
        <taxon>Spermatophyta</taxon>
        <taxon>Magnoliopsida</taxon>
        <taxon>eudicotyledons</taxon>
        <taxon>Gunneridae</taxon>
        <taxon>Pentapetalae</taxon>
        <taxon>rosids</taxon>
        <taxon>fabids</taxon>
        <taxon>Fabales</taxon>
        <taxon>Fabaceae</taxon>
        <taxon>Papilionoideae</taxon>
        <taxon>50 kb inversion clade</taxon>
        <taxon>NPAAA clade</taxon>
        <taxon>indigoferoid/millettioid clade</taxon>
        <taxon>Phaseoleae</taxon>
        <taxon>Flemingia</taxon>
    </lineage>
</organism>
<keyword evidence="1" id="KW-0472">Membrane</keyword>
<dbReference type="Proteomes" id="UP001603857">
    <property type="component" value="Unassembled WGS sequence"/>
</dbReference>
<keyword evidence="3" id="KW-1185">Reference proteome</keyword>
<keyword evidence="1" id="KW-0812">Transmembrane</keyword>
<accession>A0ABD1ML24</accession>
<comment type="caution">
    <text evidence="2">The sequence shown here is derived from an EMBL/GenBank/DDBJ whole genome shotgun (WGS) entry which is preliminary data.</text>
</comment>
<evidence type="ECO:0000313" key="2">
    <source>
        <dbReference type="EMBL" id="KAL2336506.1"/>
    </source>
</evidence>
<sequence length="86" mass="10367">MVRGTLAEERNAQSWFGVAKDLFQKEEDFHCIFSFLFLLFLVHCHFYEFEYVEEDKIGVLQLSLFTYILLHNMKICCFSYYCNKSK</sequence>
<gene>
    <name evidence="2" type="ORF">Fmac_010952</name>
</gene>
<feature type="transmembrane region" description="Helical" evidence="1">
    <location>
        <begin position="29"/>
        <end position="48"/>
    </location>
</feature>
<dbReference type="EMBL" id="JBGMDY010000004">
    <property type="protein sequence ID" value="KAL2336506.1"/>
    <property type="molecule type" value="Genomic_DNA"/>
</dbReference>
<evidence type="ECO:0000256" key="1">
    <source>
        <dbReference type="SAM" id="Phobius"/>
    </source>
</evidence>
<keyword evidence="1" id="KW-1133">Transmembrane helix</keyword>
<name>A0ABD1ML24_9FABA</name>
<proteinExistence type="predicted"/>
<protein>
    <submittedName>
        <fullName evidence="2">Uncharacterized protein</fullName>
    </submittedName>
</protein>